<proteinExistence type="predicted"/>
<keyword evidence="5 6" id="KW-0472">Membrane</keyword>
<dbReference type="NCBIfam" id="TIGR02532">
    <property type="entry name" value="IV_pilin_GFxxxE"/>
    <property type="match status" value="1"/>
</dbReference>
<name>A0A6J6IN21_9ZZZZ</name>
<evidence type="ECO:0000256" key="4">
    <source>
        <dbReference type="ARBA" id="ARBA00022989"/>
    </source>
</evidence>
<evidence type="ECO:0000256" key="5">
    <source>
        <dbReference type="ARBA" id="ARBA00023136"/>
    </source>
</evidence>
<keyword evidence="3 6" id="KW-0812">Transmembrane</keyword>
<accession>A0A6J6IN21</accession>
<dbReference type="PANTHER" id="PTHR30093:SF44">
    <property type="entry name" value="TYPE II SECRETION SYSTEM CORE PROTEIN G"/>
    <property type="match status" value="1"/>
</dbReference>
<dbReference type="AlphaFoldDB" id="A0A6J6IN21"/>
<dbReference type="PANTHER" id="PTHR30093">
    <property type="entry name" value="GENERAL SECRETION PATHWAY PROTEIN G"/>
    <property type="match status" value="1"/>
</dbReference>
<dbReference type="PRINTS" id="PR00813">
    <property type="entry name" value="BCTERIALGSPG"/>
</dbReference>
<sequence>MGTRRRQLSVHQKGTILMLARIRKSMEEKDQGFTLIELLVVIIIIGILAAIAIPVFLNQRKKATEASMKSDLRSVANEMETYFVDNQAYATPTQTAQVVTVGTATVKVSASNTISNVAVGTGVVAGSYCLKAVSTNTSAIWYYDSDAGGLVTACA</sequence>
<dbReference type="InterPro" id="IPR045584">
    <property type="entry name" value="Pilin-like"/>
</dbReference>
<dbReference type="SUPFAM" id="SSF54523">
    <property type="entry name" value="Pili subunits"/>
    <property type="match status" value="1"/>
</dbReference>
<keyword evidence="4 6" id="KW-1133">Transmembrane helix</keyword>
<evidence type="ECO:0000256" key="3">
    <source>
        <dbReference type="ARBA" id="ARBA00022692"/>
    </source>
</evidence>
<dbReference type="InterPro" id="IPR000983">
    <property type="entry name" value="Bac_GSPG_pilin"/>
</dbReference>
<evidence type="ECO:0000256" key="1">
    <source>
        <dbReference type="ARBA" id="ARBA00004167"/>
    </source>
</evidence>
<dbReference type="Gene3D" id="3.30.700.10">
    <property type="entry name" value="Glycoprotein, Type 4 Pilin"/>
    <property type="match status" value="1"/>
</dbReference>
<dbReference type="Pfam" id="PF07963">
    <property type="entry name" value="N_methyl"/>
    <property type="match status" value="1"/>
</dbReference>
<feature type="transmembrane region" description="Helical" evidence="6">
    <location>
        <begin position="33"/>
        <end position="57"/>
    </location>
</feature>
<keyword evidence="2" id="KW-0488">Methylation</keyword>
<reference evidence="7" key="1">
    <citation type="submission" date="2020-05" db="EMBL/GenBank/DDBJ databases">
        <authorList>
            <person name="Chiriac C."/>
            <person name="Salcher M."/>
            <person name="Ghai R."/>
            <person name="Kavagutti S V."/>
        </authorList>
    </citation>
    <scope>NUCLEOTIDE SEQUENCE</scope>
</reference>
<dbReference type="GO" id="GO:0016020">
    <property type="term" value="C:membrane"/>
    <property type="evidence" value="ECO:0007669"/>
    <property type="project" value="UniProtKB-SubCell"/>
</dbReference>
<dbReference type="InterPro" id="IPR012902">
    <property type="entry name" value="N_methyl_site"/>
</dbReference>
<gene>
    <name evidence="7" type="ORF">UFOPK1939_00929</name>
</gene>
<organism evidence="7">
    <name type="scientific">freshwater metagenome</name>
    <dbReference type="NCBI Taxonomy" id="449393"/>
    <lineage>
        <taxon>unclassified sequences</taxon>
        <taxon>metagenomes</taxon>
        <taxon>ecological metagenomes</taxon>
    </lineage>
</organism>
<dbReference type="GO" id="GO:0015627">
    <property type="term" value="C:type II protein secretion system complex"/>
    <property type="evidence" value="ECO:0007669"/>
    <property type="project" value="InterPro"/>
</dbReference>
<dbReference type="GO" id="GO:0015628">
    <property type="term" value="P:protein secretion by the type II secretion system"/>
    <property type="evidence" value="ECO:0007669"/>
    <property type="project" value="InterPro"/>
</dbReference>
<evidence type="ECO:0000256" key="2">
    <source>
        <dbReference type="ARBA" id="ARBA00022481"/>
    </source>
</evidence>
<evidence type="ECO:0000256" key="6">
    <source>
        <dbReference type="SAM" id="Phobius"/>
    </source>
</evidence>
<evidence type="ECO:0000313" key="7">
    <source>
        <dbReference type="EMBL" id="CAB4625991.1"/>
    </source>
</evidence>
<comment type="subcellular location">
    <subcellularLocation>
        <location evidence="1">Membrane</location>
        <topology evidence="1">Single-pass membrane protein</topology>
    </subcellularLocation>
</comment>
<protein>
    <submittedName>
        <fullName evidence="7">Unannotated protein</fullName>
    </submittedName>
</protein>
<dbReference type="EMBL" id="CAEZVF010000151">
    <property type="protein sequence ID" value="CAB4625991.1"/>
    <property type="molecule type" value="Genomic_DNA"/>
</dbReference>
<dbReference type="PROSITE" id="PS00409">
    <property type="entry name" value="PROKAR_NTER_METHYL"/>
    <property type="match status" value="1"/>
</dbReference>